<dbReference type="SMART" id="SM00132">
    <property type="entry name" value="LIM"/>
    <property type="match status" value="1"/>
</dbReference>
<reference evidence="7 8" key="1">
    <citation type="submission" date="2025-04" db="UniProtKB">
        <authorList>
            <consortium name="RefSeq"/>
        </authorList>
    </citation>
    <scope>IDENTIFICATION</scope>
</reference>
<keyword evidence="3 4" id="KW-0440">LIM domain</keyword>
<evidence type="ECO:0000256" key="2">
    <source>
        <dbReference type="ARBA" id="ARBA00022833"/>
    </source>
</evidence>
<dbReference type="OrthoDB" id="25654at2759"/>
<evidence type="ECO:0000256" key="4">
    <source>
        <dbReference type="PROSITE-ProRule" id="PRU00125"/>
    </source>
</evidence>
<sequence length="198" mass="23168">MESVNAKNTKSSPGNGLSSRKGKSKKSKTNEYDNQNINMKKSFTKFDDLQKRNLIHVRSRDSKKAQELFRTPVAEQLDNCRQCKKPVYIMEEVILQLKTGTNIFHKTCLRCKDCGKQLKPDSYNVHDGNLFCSMHFKLIFAPKIVYEEITPRKPELIIRENQPIELPPDVARGKNEFLSLIHWIVKSKYYYFNNHKEK</sequence>
<keyword evidence="1 4" id="KW-0479">Metal-binding</keyword>
<accession>A0A6P4EHK1</accession>
<dbReference type="InterPro" id="IPR001781">
    <property type="entry name" value="Znf_LIM"/>
</dbReference>
<gene>
    <name evidence="7 8" type="primary">LOC108040056</name>
</gene>
<name>A0A6P4EHK1_DRORH</name>
<feature type="domain" description="LIM zinc-binding" evidence="6">
    <location>
        <begin position="78"/>
        <end position="142"/>
    </location>
</feature>
<feature type="region of interest" description="Disordered" evidence="5">
    <location>
        <begin position="1"/>
        <end position="35"/>
    </location>
</feature>
<evidence type="ECO:0000256" key="1">
    <source>
        <dbReference type="ARBA" id="ARBA00022723"/>
    </source>
</evidence>
<dbReference type="GO" id="GO:0046872">
    <property type="term" value="F:metal ion binding"/>
    <property type="evidence" value="ECO:0007669"/>
    <property type="project" value="UniProtKB-KW"/>
</dbReference>
<evidence type="ECO:0000259" key="6">
    <source>
        <dbReference type="PROSITE" id="PS50023"/>
    </source>
</evidence>
<evidence type="ECO:0000256" key="5">
    <source>
        <dbReference type="SAM" id="MobiDB-lite"/>
    </source>
</evidence>
<evidence type="ECO:0000313" key="7">
    <source>
        <dbReference type="RefSeq" id="XP_016972775.1"/>
    </source>
</evidence>
<dbReference type="RefSeq" id="XP_016972776.1">
    <property type="nucleotide sequence ID" value="XM_017117287.1"/>
</dbReference>
<dbReference type="PROSITE" id="PS00478">
    <property type="entry name" value="LIM_DOMAIN_1"/>
    <property type="match status" value="1"/>
</dbReference>
<keyword evidence="2 4" id="KW-0862">Zinc</keyword>
<dbReference type="Pfam" id="PF00412">
    <property type="entry name" value="LIM"/>
    <property type="match status" value="1"/>
</dbReference>
<evidence type="ECO:0000313" key="8">
    <source>
        <dbReference type="RefSeq" id="XP_016972776.1"/>
    </source>
</evidence>
<dbReference type="Gene3D" id="2.10.110.10">
    <property type="entry name" value="Cysteine Rich Protein"/>
    <property type="match status" value="1"/>
</dbReference>
<evidence type="ECO:0000256" key="3">
    <source>
        <dbReference type="ARBA" id="ARBA00023038"/>
    </source>
</evidence>
<proteinExistence type="predicted"/>
<feature type="compositionally biased region" description="Polar residues" evidence="5">
    <location>
        <begin position="1"/>
        <end position="17"/>
    </location>
</feature>
<organism evidence="8">
    <name type="scientific">Drosophila rhopaloa</name>
    <name type="common">Fruit fly</name>
    <dbReference type="NCBI Taxonomy" id="1041015"/>
    <lineage>
        <taxon>Eukaryota</taxon>
        <taxon>Metazoa</taxon>
        <taxon>Ecdysozoa</taxon>
        <taxon>Arthropoda</taxon>
        <taxon>Hexapoda</taxon>
        <taxon>Insecta</taxon>
        <taxon>Pterygota</taxon>
        <taxon>Neoptera</taxon>
        <taxon>Endopterygota</taxon>
        <taxon>Diptera</taxon>
        <taxon>Brachycera</taxon>
        <taxon>Muscomorpha</taxon>
        <taxon>Ephydroidea</taxon>
        <taxon>Drosophilidae</taxon>
        <taxon>Drosophila</taxon>
        <taxon>Sophophora</taxon>
    </lineage>
</organism>
<dbReference type="PROSITE" id="PS50023">
    <property type="entry name" value="LIM_DOMAIN_2"/>
    <property type="match status" value="1"/>
</dbReference>
<dbReference type="RefSeq" id="XP_016972775.1">
    <property type="nucleotide sequence ID" value="XM_017117286.1"/>
</dbReference>
<dbReference type="PANTHER" id="PTHR24206">
    <property type="entry name" value="OS06G0237300 PROTEIN"/>
    <property type="match status" value="1"/>
</dbReference>
<dbReference type="AlphaFoldDB" id="A0A6P4EHK1"/>
<dbReference type="SUPFAM" id="SSF57716">
    <property type="entry name" value="Glucocorticoid receptor-like (DNA-binding domain)"/>
    <property type="match status" value="1"/>
</dbReference>
<protein>
    <submittedName>
        <fullName evidence="7 8">LIM domain and actin-binding protein 1 isoform X1</fullName>
    </submittedName>
</protein>